<dbReference type="AlphaFoldDB" id="A0A402AWY5"/>
<protein>
    <recommendedName>
        <fullName evidence="1">AB hydrolase-1 domain-containing protein</fullName>
    </recommendedName>
</protein>
<evidence type="ECO:0000259" key="1">
    <source>
        <dbReference type="Pfam" id="PF12697"/>
    </source>
</evidence>
<accession>A0A402AWY5</accession>
<dbReference type="Gene3D" id="3.40.50.1820">
    <property type="entry name" value="alpha/beta hydrolase"/>
    <property type="match status" value="1"/>
</dbReference>
<gene>
    <name evidence="2" type="ORF">KDK_73640</name>
</gene>
<evidence type="ECO:0000313" key="3">
    <source>
        <dbReference type="Proteomes" id="UP000287188"/>
    </source>
</evidence>
<name>A0A402AWY5_9CHLR</name>
<organism evidence="2 3">
    <name type="scientific">Dictyobacter kobayashii</name>
    <dbReference type="NCBI Taxonomy" id="2014872"/>
    <lineage>
        <taxon>Bacteria</taxon>
        <taxon>Bacillati</taxon>
        <taxon>Chloroflexota</taxon>
        <taxon>Ktedonobacteria</taxon>
        <taxon>Ktedonobacterales</taxon>
        <taxon>Dictyobacteraceae</taxon>
        <taxon>Dictyobacter</taxon>
    </lineage>
</organism>
<dbReference type="Pfam" id="PF12697">
    <property type="entry name" value="Abhydrolase_6"/>
    <property type="match status" value="1"/>
</dbReference>
<comment type="caution">
    <text evidence="2">The sequence shown here is derived from an EMBL/GenBank/DDBJ whole genome shotgun (WGS) entry which is preliminary data.</text>
</comment>
<dbReference type="SUPFAM" id="SSF53474">
    <property type="entry name" value="alpha/beta-Hydrolases"/>
    <property type="match status" value="1"/>
</dbReference>
<dbReference type="Proteomes" id="UP000287188">
    <property type="component" value="Unassembled WGS sequence"/>
</dbReference>
<dbReference type="PANTHER" id="PTHR47381">
    <property type="entry name" value="ALPHA/BETA-HYDROLASES SUPERFAMILY PROTEIN"/>
    <property type="match status" value="1"/>
</dbReference>
<dbReference type="PANTHER" id="PTHR47381:SF3">
    <property type="entry name" value="ALPHA_BETA-HYDROLASES SUPERFAMILY PROTEIN"/>
    <property type="match status" value="1"/>
</dbReference>
<dbReference type="InterPro" id="IPR000073">
    <property type="entry name" value="AB_hydrolase_1"/>
</dbReference>
<reference evidence="3" key="1">
    <citation type="submission" date="2018-12" db="EMBL/GenBank/DDBJ databases">
        <title>Tengunoibacter tsumagoiensis gen. nov., sp. nov., Dictyobacter kobayashii sp. nov., D. alpinus sp. nov., and D. joshuensis sp. nov. and description of Dictyobacteraceae fam. nov. within the order Ktedonobacterales isolated from Tengu-no-mugimeshi.</title>
        <authorList>
            <person name="Wang C.M."/>
            <person name="Zheng Y."/>
            <person name="Sakai Y."/>
            <person name="Toyoda A."/>
            <person name="Minakuchi Y."/>
            <person name="Abe K."/>
            <person name="Yokota A."/>
            <person name="Yabe S."/>
        </authorList>
    </citation>
    <scope>NUCLEOTIDE SEQUENCE [LARGE SCALE GENOMIC DNA]</scope>
    <source>
        <strain evidence="3">Uno11</strain>
    </source>
</reference>
<feature type="domain" description="AB hydrolase-1" evidence="1">
    <location>
        <begin position="5"/>
        <end position="190"/>
    </location>
</feature>
<keyword evidence="3" id="KW-1185">Reference proteome</keyword>
<dbReference type="EMBL" id="BIFS01000002">
    <property type="protein sequence ID" value="GCE23564.1"/>
    <property type="molecule type" value="Genomic_DNA"/>
</dbReference>
<dbReference type="InterPro" id="IPR029058">
    <property type="entry name" value="AB_hydrolase_fold"/>
</dbReference>
<sequence length="227" mass="25543">MGTILFYHGFGESKDGYPTVLQLLAEAGFLVVGIDGIGHGERRYPDFHERFPPIAPHLIGNMQLEAAFLSVVRETAQEVPFILDALIERGWAHPERIGIAGHSFGGFVTYAAVVIDKRIQVAASVVGSPEWRLPLAESPHLHLDRFFPTALLSQVAGNDTNVLPAFAQALHHRLEPYYTQAPKRLRYIEYPNSSHNLIETDWKQAWEKVARWFLAHLYANKVNGQPR</sequence>
<proteinExistence type="predicted"/>
<evidence type="ECO:0000313" key="2">
    <source>
        <dbReference type="EMBL" id="GCE23564.1"/>
    </source>
</evidence>